<dbReference type="FunFam" id="3.40.50.2300:FF:000113">
    <property type="entry name" value="Low molecular weight protein-tyrosine-phosphatase"/>
    <property type="match status" value="1"/>
</dbReference>
<evidence type="ECO:0000256" key="5">
    <source>
        <dbReference type="ARBA" id="ARBA00051722"/>
    </source>
</evidence>
<dbReference type="PRINTS" id="PR00719">
    <property type="entry name" value="LMWPTPASE"/>
</dbReference>
<dbReference type="SMART" id="SM00226">
    <property type="entry name" value="LMWPc"/>
    <property type="match status" value="1"/>
</dbReference>
<dbReference type="InterPro" id="IPR017867">
    <property type="entry name" value="Tyr_phospatase_low_mol_wt"/>
</dbReference>
<keyword evidence="9" id="KW-1185">Reference proteome</keyword>
<feature type="active site" evidence="6">
    <location>
        <position position="19"/>
    </location>
</feature>
<feature type="active site" evidence="6">
    <location>
        <position position="25"/>
    </location>
</feature>
<dbReference type="PANTHER" id="PTHR11717:SF7">
    <property type="entry name" value="LOW MOLECULAR WEIGHT PHOSPHOTYROSINE PROTEIN PHOSPHATASE"/>
    <property type="match status" value="1"/>
</dbReference>
<feature type="domain" description="Phosphotyrosine protein phosphatase I" evidence="7">
    <location>
        <begin position="13"/>
        <end position="160"/>
    </location>
</feature>
<dbReference type="SUPFAM" id="SSF52788">
    <property type="entry name" value="Phosphotyrosine protein phosphatases I"/>
    <property type="match status" value="1"/>
</dbReference>
<sequence length="172" mass="19150">MPAENRLQSCPMVRVLFVCMGNICRSPIAQGIFEALVRREGLEGKIRADSAGTGSWHVGEPPDPRAQEAALRRGVEIGGQRARRISPEDCRAFDYILTMDEENYRAVRALCPDGRAEVRPFLDFADTPETEVPDPYYGGPEGFEHVTNLLEEAAEGLLEEIRRRHLGRGRAG</sequence>
<evidence type="ECO:0000259" key="7">
    <source>
        <dbReference type="SMART" id="SM00226"/>
    </source>
</evidence>
<dbReference type="InterPro" id="IPR036196">
    <property type="entry name" value="Ptyr_pPase_sf"/>
</dbReference>
<reference evidence="8 9" key="1">
    <citation type="submission" date="2006-06" db="EMBL/GenBank/DDBJ databases">
        <title>Complete sequence of Rubrobacter xylanophilus DSM 9941.</title>
        <authorList>
            <consortium name="US DOE Joint Genome Institute"/>
            <person name="Copeland A."/>
            <person name="Lucas S."/>
            <person name="Lapidus A."/>
            <person name="Barry K."/>
            <person name="Detter J.C."/>
            <person name="Glavina del Rio T."/>
            <person name="Hammon N."/>
            <person name="Israni S."/>
            <person name="Dalin E."/>
            <person name="Tice H."/>
            <person name="Pitluck S."/>
            <person name="Munk A.C."/>
            <person name="Brettin T."/>
            <person name="Bruce D."/>
            <person name="Han C."/>
            <person name="Tapia R."/>
            <person name="Gilna P."/>
            <person name="Schmutz J."/>
            <person name="Larimer F."/>
            <person name="Land M."/>
            <person name="Hauser L."/>
            <person name="Kyrpides N."/>
            <person name="Lykidis A."/>
            <person name="da Costa M.S."/>
            <person name="Rainey F.A."/>
            <person name="Empadinhas N."/>
            <person name="Jolivet E."/>
            <person name="Battista J.R."/>
            <person name="Richardson P."/>
        </authorList>
    </citation>
    <scope>NUCLEOTIDE SEQUENCE [LARGE SCALE GENOMIC DNA]</scope>
    <source>
        <strain evidence="9">DSM 9941 / NBRC 16129 / PRD-1</strain>
    </source>
</reference>
<dbReference type="PANTHER" id="PTHR11717">
    <property type="entry name" value="LOW MOLECULAR WEIGHT PROTEIN TYROSINE PHOSPHATASE"/>
    <property type="match status" value="1"/>
</dbReference>
<dbReference type="InterPro" id="IPR050438">
    <property type="entry name" value="LMW_PTPase"/>
</dbReference>
<dbReference type="STRING" id="266117.Rxyl_2075"/>
<evidence type="ECO:0000256" key="3">
    <source>
        <dbReference type="ARBA" id="ARBA00022801"/>
    </source>
</evidence>
<evidence type="ECO:0000256" key="2">
    <source>
        <dbReference type="ARBA" id="ARBA00013064"/>
    </source>
</evidence>
<dbReference type="EC" id="3.1.3.48" evidence="2"/>
<evidence type="ECO:0000256" key="1">
    <source>
        <dbReference type="ARBA" id="ARBA00011063"/>
    </source>
</evidence>
<keyword evidence="3" id="KW-0378">Hydrolase</keyword>
<dbReference type="EMBL" id="CP000386">
    <property type="protein sequence ID" value="ABG05020.1"/>
    <property type="molecule type" value="Genomic_DNA"/>
</dbReference>
<feature type="active site" description="Proton donor" evidence="6">
    <location>
        <position position="134"/>
    </location>
</feature>
<dbReference type="Gene3D" id="3.40.50.2300">
    <property type="match status" value="1"/>
</dbReference>
<dbReference type="GO" id="GO:0004725">
    <property type="term" value="F:protein tyrosine phosphatase activity"/>
    <property type="evidence" value="ECO:0007669"/>
    <property type="project" value="UniProtKB-EC"/>
</dbReference>
<name>Q1AUA8_RUBXD</name>
<evidence type="ECO:0000256" key="4">
    <source>
        <dbReference type="ARBA" id="ARBA00022912"/>
    </source>
</evidence>
<proteinExistence type="inferred from homology"/>
<dbReference type="Pfam" id="PF01451">
    <property type="entry name" value="LMWPc"/>
    <property type="match status" value="1"/>
</dbReference>
<dbReference type="AlphaFoldDB" id="Q1AUA8"/>
<dbReference type="KEGG" id="rxy:Rxyl_2075"/>
<evidence type="ECO:0000256" key="6">
    <source>
        <dbReference type="PIRSR" id="PIRSR617867-1"/>
    </source>
</evidence>
<dbReference type="Proteomes" id="UP000006637">
    <property type="component" value="Chromosome"/>
</dbReference>
<comment type="catalytic activity">
    <reaction evidence="5">
        <text>O-phospho-L-tyrosyl-[protein] + H2O = L-tyrosyl-[protein] + phosphate</text>
        <dbReference type="Rhea" id="RHEA:10684"/>
        <dbReference type="Rhea" id="RHEA-COMP:10136"/>
        <dbReference type="Rhea" id="RHEA-COMP:20101"/>
        <dbReference type="ChEBI" id="CHEBI:15377"/>
        <dbReference type="ChEBI" id="CHEBI:43474"/>
        <dbReference type="ChEBI" id="CHEBI:46858"/>
        <dbReference type="ChEBI" id="CHEBI:61978"/>
        <dbReference type="EC" id="3.1.3.48"/>
    </reaction>
</comment>
<keyword evidence="4" id="KW-0904">Protein phosphatase</keyword>
<dbReference type="HOGENOM" id="CLU_071415_2_2_11"/>
<comment type="similarity">
    <text evidence="1">Belongs to the low molecular weight phosphotyrosine protein phosphatase family.</text>
</comment>
<protein>
    <recommendedName>
        <fullName evidence="2">protein-tyrosine-phosphatase</fullName>
        <ecNumber evidence="2">3.1.3.48</ecNumber>
    </recommendedName>
</protein>
<evidence type="ECO:0000313" key="8">
    <source>
        <dbReference type="EMBL" id="ABG05020.1"/>
    </source>
</evidence>
<accession>Q1AUA8</accession>
<gene>
    <name evidence="8" type="ordered locus">Rxyl_2075</name>
</gene>
<dbReference type="InterPro" id="IPR023485">
    <property type="entry name" value="Ptyr_pPase"/>
</dbReference>
<dbReference type="CDD" id="cd16343">
    <property type="entry name" value="LMWPTP"/>
    <property type="match status" value="1"/>
</dbReference>
<organism evidence="8 9">
    <name type="scientific">Rubrobacter xylanophilus (strain DSM 9941 / JCM 11954 / NBRC 16129 / PRD-1)</name>
    <dbReference type="NCBI Taxonomy" id="266117"/>
    <lineage>
        <taxon>Bacteria</taxon>
        <taxon>Bacillati</taxon>
        <taxon>Actinomycetota</taxon>
        <taxon>Rubrobacteria</taxon>
        <taxon>Rubrobacterales</taxon>
        <taxon>Rubrobacteraceae</taxon>
        <taxon>Rubrobacter</taxon>
    </lineage>
</organism>
<dbReference type="PhylomeDB" id="Q1AUA8"/>
<evidence type="ECO:0000313" key="9">
    <source>
        <dbReference type="Proteomes" id="UP000006637"/>
    </source>
</evidence>
<dbReference type="eggNOG" id="COG0394">
    <property type="taxonomic scope" value="Bacteria"/>
</dbReference>